<dbReference type="PANTHER" id="PTHR11228:SF34">
    <property type="entry name" value="TUNGSTEN-CONTAINING ALDEHYDE FERREDOXIN OXIDOREDUCTASE COFACTOR MODIFYING PROTEIN"/>
    <property type="match status" value="1"/>
</dbReference>
<evidence type="ECO:0000256" key="1">
    <source>
        <dbReference type="ARBA" id="ARBA00001966"/>
    </source>
</evidence>
<accession>A0A8J7YTL8</accession>
<dbReference type="InterPro" id="IPR007197">
    <property type="entry name" value="rSAM"/>
</dbReference>
<dbReference type="SFLD" id="SFLDS00029">
    <property type="entry name" value="Radical_SAM"/>
    <property type="match status" value="1"/>
</dbReference>
<keyword evidence="3" id="KW-0949">S-adenosyl-L-methionine</keyword>
<organism evidence="8 9">
    <name type="scientific">Candidatus Sysuiplasma superficiale</name>
    <dbReference type="NCBI Taxonomy" id="2823368"/>
    <lineage>
        <taxon>Archaea</taxon>
        <taxon>Methanobacteriati</taxon>
        <taxon>Thermoplasmatota</taxon>
        <taxon>Thermoplasmata</taxon>
        <taxon>Candidatus Sysuiplasmatales</taxon>
        <taxon>Candidatus Sysuiplasmataceae</taxon>
        <taxon>Candidatus Sysuiplasma</taxon>
    </lineage>
</organism>
<evidence type="ECO:0000256" key="4">
    <source>
        <dbReference type="ARBA" id="ARBA00022723"/>
    </source>
</evidence>
<evidence type="ECO:0000256" key="6">
    <source>
        <dbReference type="ARBA" id="ARBA00023014"/>
    </source>
</evidence>
<feature type="domain" description="Radical SAM core" evidence="7">
    <location>
        <begin position="16"/>
        <end position="226"/>
    </location>
</feature>
<evidence type="ECO:0000259" key="7">
    <source>
        <dbReference type="PROSITE" id="PS51918"/>
    </source>
</evidence>
<dbReference type="PIRSF" id="PIRSF037420">
    <property type="entry name" value="PQQ_syn_pqqE"/>
    <property type="match status" value="1"/>
</dbReference>
<dbReference type="CDD" id="cd21123">
    <property type="entry name" value="SPASM_MftC-like"/>
    <property type="match status" value="1"/>
</dbReference>
<dbReference type="InterPro" id="IPR017200">
    <property type="entry name" value="PqqE-like"/>
</dbReference>
<keyword evidence="5" id="KW-0408">Iron</keyword>
<proteinExistence type="predicted"/>
<sequence>MAESSGGVAASATVSAPSPYVVVWESTKACDFSCRHCRAEAQTNRSPLELTTEEARRLADDVAASGARLFVISGGDPLKRDDIFEILKYSAGRIATAFSPSGAYVDRECALKIADAGIRNVSISLDGPMEIHDAFRGIRGSYARAVSAINNLRDAGLSVQINTTVSAFNYSSLHSFMETVLSLSPSVWDIFMLVPTGRATAEMMIEPEQAEELMHQVAEWRSQGISVRMTCAPYLVRVQNEMGNRPLRPDSYGRKSMNGARGCMAGNGYVFIASDGSVRPCGYLPVVIGNVRFSSLIDIYRSERMSVFRDPALLGGKCGSCEYRTVCGGCRARAYSSAGNALSQDSFCVHEPQAMRGWGK</sequence>
<dbReference type="EMBL" id="JAHEAC010000025">
    <property type="protein sequence ID" value="MBX8643892.1"/>
    <property type="molecule type" value="Genomic_DNA"/>
</dbReference>
<keyword evidence="4" id="KW-0479">Metal-binding</keyword>
<evidence type="ECO:0000313" key="8">
    <source>
        <dbReference type="EMBL" id="MBX8643892.1"/>
    </source>
</evidence>
<dbReference type="GO" id="GO:0046872">
    <property type="term" value="F:metal ion binding"/>
    <property type="evidence" value="ECO:0007669"/>
    <property type="project" value="UniProtKB-KW"/>
</dbReference>
<gene>
    <name evidence="8" type="ORF">KIY12_04115</name>
</gene>
<dbReference type="InterPro" id="IPR006638">
    <property type="entry name" value="Elp3/MiaA/NifB-like_rSAM"/>
</dbReference>
<dbReference type="Gene3D" id="3.20.20.70">
    <property type="entry name" value="Aldolase class I"/>
    <property type="match status" value="1"/>
</dbReference>
<dbReference type="InterPro" id="IPR013785">
    <property type="entry name" value="Aldolase_TIM"/>
</dbReference>
<dbReference type="InterPro" id="IPR058240">
    <property type="entry name" value="rSAM_sf"/>
</dbReference>
<evidence type="ECO:0000313" key="9">
    <source>
        <dbReference type="Proteomes" id="UP000750197"/>
    </source>
</evidence>
<dbReference type="Proteomes" id="UP000750197">
    <property type="component" value="Unassembled WGS sequence"/>
</dbReference>
<dbReference type="CDD" id="cd01335">
    <property type="entry name" value="Radical_SAM"/>
    <property type="match status" value="1"/>
</dbReference>
<reference evidence="8" key="1">
    <citation type="submission" date="2021-05" db="EMBL/GenBank/DDBJ databases">
        <title>Genomic insights into ecological role and evolution of a novel Thermoplasmata order Candidatus Sysuiplasmatales.</title>
        <authorList>
            <person name="Yuan Y."/>
        </authorList>
    </citation>
    <scope>NUCLEOTIDE SEQUENCE</scope>
    <source>
        <strain evidence="8">TUT19-bin139</strain>
    </source>
</reference>
<dbReference type="SFLD" id="SFLDG01386">
    <property type="entry name" value="main_SPASM_domain-containing"/>
    <property type="match status" value="1"/>
</dbReference>
<dbReference type="AlphaFoldDB" id="A0A8J7YTL8"/>
<dbReference type="GO" id="GO:0051539">
    <property type="term" value="F:4 iron, 4 sulfur cluster binding"/>
    <property type="evidence" value="ECO:0007669"/>
    <property type="project" value="UniProtKB-KW"/>
</dbReference>
<comment type="caution">
    <text evidence="8">The sequence shown here is derived from an EMBL/GenBank/DDBJ whole genome shotgun (WGS) entry which is preliminary data.</text>
</comment>
<dbReference type="Pfam" id="PF13186">
    <property type="entry name" value="SPASM"/>
    <property type="match status" value="1"/>
</dbReference>
<dbReference type="InterPro" id="IPR050377">
    <property type="entry name" value="Radical_SAM_PqqE_MftC-like"/>
</dbReference>
<dbReference type="SUPFAM" id="SSF102114">
    <property type="entry name" value="Radical SAM enzymes"/>
    <property type="match status" value="1"/>
</dbReference>
<dbReference type="PANTHER" id="PTHR11228">
    <property type="entry name" value="RADICAL SAM DOMAIN PROTEIN"/>
    <property type="match status" value="1"/>
</dbReference>
<dbReference type="SFLD" id="SFLDG01067">
    <property type="entry name" value="SPASM/twitch_domain_containing"/>
    <property type="match status" value="1"/>
</dbReference>
<dbReference type="Pfam" id="PF04055">
    <property type="entry name" value="Radical_SAM"/>
    <property type="match status" value="1"/>
</dbReference>
<dbReference type="GO" id="GO:0003824">
    <property type="term" value="F:catalytic activity"/>
    <property type="evidence" value="ECO:0007669"/>
    <property type="project" value="InterPro"/>
</dbReference>
<dbReference type="InterPro" id="IPR023885">
    <property type="entry name" value="4Fe4S-binding_SPASM_dom"/>
</dbReference>
<protein>
    <submittedName>
        <fullName evidence="8">Radical SAM protein</fullName>
    </submittedName>
</protein>
<comment type="cofactor">
    <cofactor evidence="1">
        <name>[4Fe-4S] cluster</name>
        <dbReference type="ChEBI" id="CHEBI:49883"/>
    </cofactor>
</comment>
<dbReference type="PROSITE" id="PS51918">
    <property type="entry name" value="RADICAL_SAM"/>
    <property type="match status" value="1"/>
</dbReference>
<keyword evidence="6" id="KW-0411">Iron-sulfur</keyword>
<keyword evidence="2" id="KW-0004">4Fe-4S</keyword>
<evidence type="ECO:0000256" key="2">
    <source>
        <dbReference type="ARBA" id="ARBA00022485"/>
    </source>
</evidence>
<name>A0A8J7YTL8_9ARCH</name>
<evidence type="ECO:0000256" key="3">
    <source>
        <dbReference type="ARBA" id="ARBA00022691"/>
    </source>
</evidence>
<dbReference type="SMART" id="SM00729">
    <property type="entry name" value="Elp3"/>
    <property type="match status" value="1"/>
</dbReference>
<dbReference type="NCBIfam" id="TIGR04085">
    <property type="entry name" value="rSAM_more_4Fe4S"/>
    <property type="match status" value="1"/>
</dbReference>
<evidence type="ECO:0000256" key="5">
    <source>
        <dbReference type="ARBA" id="ARBA00023004"/>
    </source>
</evidence>